<protein>
    <submittedName>
        <fullName evidence="1">Uncharacterized protein</fullName>
    </submittedName>
</protein>
<accession>A0A4P9W809</accession>
<sequence length="249" mass="27110">MTVSSTEYIDSDFLHDSEETVTVVSGGTYPVLFSAIVSNEDMETFTAMVQLPADISTGEKEILGTSGWKSLTTGSVGNVVVGQIVYLPPGATVMAEEVTISSFTGVPDFGRFYQFVHDDEIVQTTSTLFSLRLAVSTGTLASGMYRAGLSFDWDMSNAGVKFESQLLLDGSKVFDQYSDLPVITGTYQKDEIAPVENIGVHCESKRESLDNVDAKIHRKVRLEGVQSKEEDSLSLLKALHEGRVTRDAL</sequence>
<keyword evidence="2" id="KW-1185">Reference proteome</keyword>
<dbReference type="Proteomes" id="UP000269721">
    <property type="component" value="Unassembled WGS sequence"/>
</dbReference>
<gene>
    <name evidence="1" type="ORF">BDK51DRAFT_25795</name>
</gene>
<evidence type="ECO:0000313" key="1">
    <source>
        <dbReference type="EMBL" id="RKO88639.1"/>
    </source>
</evidence>
<dbReference type="EMBL" id="KZ996584">
    <property type="protein sequence ID" value="RKO88639.1"/>
    <property type="molecule type" value="Genomic_DNA"/>
</dbReference>
<organism evidence="1 2">
    <name type="scientific">Blyttiomyces helicus</name>
    <dbReference type="NCBI Taxonomy" id="388810"/>
    <lineage>
        <taxon>Eukaryota</taxon>
        <taxon>Fungi</taxon>
        <taxon>Fungi incertae sedis</taxon>
        <taxon>Chytridiomycota</taxon>
        <taxon>Chytridiomycota incertae sedis</taxon>
        <taxon>Chytridiomycetes</taxon>
        <taxon>Chytridiomycetes incertae sedis</taxon>
        <taxon>Blyttiomyces</taxon>
    </lineage>
</organism>
<name>A0A4P9W809_9FUNG</name>
<evidence type="ECO:0000313" key="2">
    <source>
        <dbReference type="Proteomes" id="UP000269721"/>
    </source>
</evidence>
<reference evidence="2" key="1">
    <citation type="journal article" date="2018" name="Nat. Microbiol.">
        <title>Leveraging single-cell genomics to expand the fungal tree of life.</title>
        <authorList>
            <person name="Ahrendt S.R."/>
            <person name="Quandt C.A."/>
            <person name="Ciobanu D."/>
            <person name="Clum A."/>
            <person name="Salamov A."/>
            <person name="Andreopoulos B."/>
            <person name="Cheng J.F."/>
            <person name="Woyke T."/>
            <person name="Pelin A."/>
            <person name="Henrissat B."/>
            <person name="Reynolds N.K."/>
            <person name="Benny G.L."/>
            <person name="Smith M.E."/>
            <person name="James T.Y."/>
            <person name="Grigoriev I.V."/>
        </authorList>
    </citation>
    <scope>NUCLEOTIDE SEQUENCE [LARGE SCALE GENOMIC DNA]</scope>
</reference>
<dbReference type="AlphaFoldDB" id="A0A4P9W809"/>
<proteinExistence type="predicted"/>